<organism evidence="9 10">
    <name type="scientific">Limosilactobacillus reuteri</name>
    <name type="common">Lactobacillus reuteri</name>
    <dbReference type="NCBI Taxonomy" id="1598"/>
    <lineage>
        <taxon>Bacteria</taxon>
        <taxon>Bacillati</taxon>
        <taxon>Bacillota</taxon>
        <taxon>Bacilli</taxon>
        <taxon>Lactobacillales</taxon>
        <taxon>Lactobacillaceae</taxon>
        <taxon>Limosilactobacillus</taxon>
    </lineage>
</organism>
<feature type="transmembrane region" description="Helical" evidence="8">
    <location>
        <begin position="33"/>
        <end position="50"/>
    </location>
</feature>
<dbReference type="GO" id="GO:0005886">
    <property type="term" value="C:plasma membrane"/>
    <property type="evidence" value="ECO:0007669"/>
    <property type="project" value="UniProtKB-SubCell"/>
</dbReference>
<comment type="subcellular location">
    <subcellularLocation>
        <location evidence="1">Cell membrane</location>
        <topology evidence="1">Multi-pass membrane protein</topology>
    </subcellularLocation>
</comment>
<protein>
    <recommendedName>
        <fullName evidence="11">Glycosyltransferase RgtA/B/C/D-like domain-containing protein</fullName>
    </recommendedName>
</protein>
<evidence type="ECO:0000313" key="10">
    <source>
        <dbReference type="Proteomes" id="UP000510868"/>
    </source>
</evidence>
<dbReference type="GO" id="GO:0016763">
    <property type="term" value="F:pentosyltransferase activity"/>
    <property type="evidence" value="ECO:0007669"/>
    <property type="project" value="TreeGrafter"/>
</dbReference>
<keyword evidence="2" id="KW-1003">Cell membrane</keyword>
<evidence type="ECO:0000256" key="7">
    <source>
        <dbReference type="ARBA" id="ARBA00023136"/>
    </source>
</evidence>
<evidence type="ECO:0000256" key="4">
    <source>
        <dbReference type="ARBA" id="ARBA00022679"/>
    </source>
</evidence>
<proteinExistence type="predicted"/>
<feature type="transmembrane region" description="Helical" evidence="8">
    <location>
        <begin position="399"/>
        <end position="417"/>
    </location>
</feature>
<keyword evidence="7 8" id="KW-0472">Membrane</keyword>
<evidence type="ECO:0000313" key="9">
    <source>
        <dbReference type="EMBL" id="QLQ60893.1"/>
    </source>
</evidence>
<feature type="transmembrane region" description="Helical" evidence="8">
    <location>
        <begin position="6"/>
        <end position="21"/>
    </location>
</feature>
<sequence>MQIIYFTITIVYFLVIAVFIRKNDTIRKVSIKYKIFLLVFLILAFMVRIYKFDKLPNLDLDEAMGGINSWSLGKYGVDYFHLVKNPVYLYAWGSGMNILYPLISVPFVKILGLTITTYRLPLIIINLVSILLLTYSLYKTRILKNIQRLMLLIVIFLSPVTICASRWAIESNLFIPLVVVILSLFILFISTTSKYARNAYLITITIFIGLLAYCYSNNWIFLFSFAICFYTWLLLKGKIDIKQVLVSFIILLIECLPLILFLYVNFISKREIFFGGFTATKLATSRSAFAIENRHLLTSIINNLTNSIKMLINGYDGIPKITPQFFGAFLPLMLSFCCIGIITYIVKEKSVLDTFMFIMLISALWNLLLIQPNFTHFNAIIVPILYFEARGIMEAFDNYQSLITFMVIFTLFFLGAAKSYVNDYNNGTYNNYENTTPSELKEMIHHAASYNNVFLVSSHDIRQTNSLSYFVLPIFYQQINPYEFHRETLYAQPSEFMTYNHFGKWNIVDLPINRKLKSKKRGVYIVQNGIKMDKASYKTIQTGRYYTTYYFKG</sequence>
<keyword evidence="3" id="KW-0328">Glycosyltransferase</keyword>
<dbReference type="RefSeq" id="WP_181462182.1">
    <property type="nucleotide sequence ID" value="NZ_CP059275.1"/>
</dbReference>
<evidence type="ECO:0000256" key="8">
    <source>
        <dbReference type="SAM" id="Phobius"/>
    </source>
</evidence>
<feature type="transmembrane region" description="Helical" evidence="8">
    <location>
        <begin position="244"/>
        <end position="264"/>
    </location>
</feature>
<accession>A0A7L6BFG9</accession>
<evidence type="ECO:0000256" key="3">
    <source>
        <dbReference type="ARBA" id="ARBA00022676"/>
    </source>
</evidence>
<feature type="transmembrane region" description="Helical" evidence="8">
    <location>
        <begin position="325"/>
        <end position="346"/>
    </location>
</feature>
<keyword evidence="5 8" id="KW-0812">Transmembrane</keyword>
<dbReference type="Proteomes" id="UP000510868">
    <property type="component" value="Chromosome"/>
</dbReference>
<gene>
    <name evidence="9" type="ORF">HHK02_06545</name>
</gene>
<feature type="transmembrane region" description="Helical" evidence="8">
    <location>
        <begin position="118"/>
        <end position="137"/>
    </location>
</feature>
<evidence type="ECO:0000256" key="6">
    <source>
        <dbReference type="ARBA" id="ARBA00022989"/>
    </source>
</evidence>
<feature type="transmembrane region" description="Helical" evidence="8">
    <location>
        <begin position="198"/>
        <end position="213"/>
    </location>
</feature>
<keyword evidence="4" id="KW-0808">Transferase</keyword>
<feature type="transmembrane region" description="Helical" evidence="8">
    <location>
        <begin position="219"/>
        <end position="235"/>
    </location>
</feature>
<evidence type="ECO:0008006" key="11">
    <source>
        <dbReference type="Google" id="ProtNLM"/>
    </source>
</evidence>
<evidence type="ECO:0000256" key="5">
    <source>
        <dbReference type="ARBA" id="ARBA00022692"/>
    </source>
</evidence>
<feature type="transmembrane region" description="Helical" evidence="8">
    <location>
        <begin position="173"/>
        <end position="191"/>
    </location>
</feature>
<dbReference type="PANTHER" id="PTHR33908:SF11">
    <property type="entry name" value="MEMBRANE PROTEIN"/>
    <property type="match status" value="1"/>
</dbReference>
<evidence type="ECO:0000256" key="1">
    <source>
        <dbReference type="ARBA" id="ARBA00004651"/>
    </source>
</evidence>
<evidence type="ECO:0000256" key="2">
    <source>
        <dbReference type="ARBA" id="ARBA00022475"/>
    </source>
</evidence>
<dbReference type="GO" id="GO:0009103">
    <property type="term" value="P:lipopolysaccharide biosynthetic process"/>
    <property type="evidence" value="ECO:0007669"/>
    <property type="project" value="UniProtKB-ARBA"/>
</dbReference>
<feature type="transmembrane region" description="Helical" evidence="8">
    <location>
        <begin position="358"/>
        <end position="387"/>
    </location>
</feature>
<reference evidence="9 10" key="1">
    <citation type="submission" date="2020-07" db="EMBL/GenBank/DDBJ databases">
        <title>Genome sequence of Lactobacillus reuteri CNEI-KCA3 isolated from the faeces of a reared-broiler chicken, South-East Nigeria, reveals presence of CRISPR arrays.</title>
        <authorList>
            <person name="Anukam K.C."/>
            <person name="Ibezim C.N."/>
            <person name="BeecK W.V."/>
            <person name="Allonsius C."/>
            <person name="Broek M.D."/>
            <person name="Tuyaerts I."/>
            <person name="Attama A."/>
            <person name="Esimone C.O."/>
            <person name="Lebeer S."/>
        </authorList>
    </citation>
    <scope>NUCLEOTIDE SEQUENCE [LARGE SCALE GENOMIC DNA]</scope>
    <source>
        <strain evidence="9 10">CNEI-KCA3</strain>
    </source>
</reference>
<feature type="transmembrane region" description="Helical" evidence="8">
    <location>
        <begin position="149"/>
        <end position="167"/>
    </location>
</feature>
<dbReference type="PANTHER" id="PTHR33908">
    <property type="entry name" value="MANNOSYLTRANSFERASE YKCB-RELATED"/>
    <property type="match status" value="1"/>
</dbReference>
<dbReference type="AlphaFoldDB" id="A0A7L6BFG9"/>
<dbReference type="EMBL" id="CP059275">
    <property type="protein sequence ID" value="QLQ60893.1"/>
    <property type="molecule type" value="Genomic_DNA"/>
</dbReference>
<name>A0A7L6BFG9_LIMRT</name>
<keyword evidence="6 8" id="KW-1133">Transmembrane helix</keyword>
<dbReference type="InterPro" id="IPR050297">
    <property type="entry name" value="LipidA_mod_glycosyltrf_83"/>
</dbReference>